<reference evidence="2 3" key="1">
    <citation type="submission" date="2021-01" db="EMBL/GenBank/DDBJ databases">
        <title>Whole genome shotgun sequence of Actinoplanes palleronii NBRC 14916.</title>
        <authorList>
            <person name="Komaki H."/>
            <person name="Tamura T."/>
        </authorList>
    </citation>
    <scope>NUCLEOTIDE SEQUENCE [LARGE SCALE GENOMIC DNA]</scope>
    <source>
        <strain evidence="2 3">NBRC 14916</strain>
    </source>
</reference>
<comment type="caution">
    <text evidence="2">The sequence shown here is derived from an EMBL/GenBank/DDBJ whole genome shotgun (WGS) entry which is preliminary data.</text>
</comment>
<dbReference type="Gene3D" id="3.90.1200.10">
    <property type="match status" value="1"/>
</dbReference>
<name>A0ABQ4BR37_9ACTN</name>
<protein>
    <recommendedName>
        <fullName evidence="1">Aminoglycoside phosphotransferase domain-containing protein</fullName>
    </recommendedName>
</protein>
<feature type="domain" description="Aminoglycoside phosphotransferase" evidence="1">
    <location>
        <begin position="175"/>
        <end position="219"/>
    </location>
</feature>
<gene>
    <name evidence="2" type="ORF">Apa02nite_092520</name>
</gene>
<dbReference type="Proteomes" id="UP000624709">
    <property type="component" value="Unassembled WGS sequence"/>
</dbReference>
<keyword evidence="3" id="KW-1185">Reference proteome</keyword>
<dbReference type="Pfam" id="PF01636">
    <property type="entry name" value="APH"/>
    <property type="match status" value="1"/>
</dbReference>
<sequence length="253" mass="26379">MVISAAGRAAPAGPVRNIARIRSPRDRAEIAHPFAAGPGVGQARLAELGGGVVMAKEQRLAGGFDGGAVRVGGTVRRGPGPWTPAVHALLRHLEATGFDQAPRVLGFDQQGRETLSFLPGAVIGTARPWPGWAHSDEALRQVAGWVRDYHAAVAGFVPPAGAVWREGGSWRPGLIIGHNDAAPYNAAWSDGRLTGFFDWDLAGPAEPVADLAFVAFAWVPLHRPGGGGGRGVHRVRRPAASVAVVPGRLRLGG</sequence>
<dbReference type="EMBL" id="BOMS01000165">
    <property type="protein sequence ID" value="GIE73144.1"/>
    <property type="molecule type" value="Genomic_DNA"/>
</dbReference>
<dbReference type="SUPFAM" id="SSF56112">
    <property type="entry name" value="Protein kinase-like (PK-like)"/>
    <property type="match status" value="1"/>
</dbReference>
<accession>A0ABQ4BR37</accession>
<evidence type="ECO:0000259" key="1">
    <source>
        <dbReference type="Pfam" id="PF01636"/>
    </source>
</evidence>
<organism evidence="2 3">
    <name type="scientific">Actinoplanes palleronii</name>
    <dbReference type="NCBI Taxonomy" id="113570"/>
    <lineage>
        <taxon>Bacteria</taxon>
        <taxon>Bacillati</taxon>
        <taxon>Actinomycetota</taxon>
        <taxon>Actinomycetes</taxon>
        <taxon>Micromonosporales</taxon>
        <taxon>Micromonosporaceae</taxon>
        <taxon>Actinoplanes</taxon>
    </lineage>
</organism>
<evidence type="ECO:0000313" key="2">
    <source>
        <dbReference type="EMBL" id="GIE73144.1"/>
    </source>
</evidence>
<proteinExistence type="predicted"/>
<dbReference type="InterPro" id="IPR002575">
    <property type="entry name" value="Aminoglycoside_PTrfase"/>
</dbReference>
<dbReference type="InterPro" id="IPR011009">
    <property type="entry name" value="Kinase-like_dom_sf"/>
</dbReference>
<evidence type="ECO:0000313" key="3">
    <source>
        <dbReference type="Proteomes" id="UP000624709"/>
    </source>
</evidence>